<evidence type="ECO:0000313" key="5">
    <source>
        <dbReference type="EMBL" id="RIA78116.1"/>
    </source>
</evidence>
<dbReference type="AlphaFoldDB" id="A0A397RZY7"/>
<dbReference type="RefSeq" id="WP_119015596.1">
    <property type="nucleotide sequence ID" value="NZ_QXEV01000003.1"/>
</dbReference>
<dbReference type="Gene3D" id="3.90.1150.10">
    <property type="entry name" value="Aspartate Aminotransferase, domain 1"/>
    <property type="match status" value="1"/>
</dbReference>
<dbReference type="InterPro" id="IPR050881">
    <property type="entry name" value="LL-DAP_aminotransferase"/>
</dbReference>
<dbReference type="PANTHER" id="PTHR42832">
    <property type="entry name" value="AMINO ACID AMINOTRANSFERASE"/>
    <property type="match status" value="1"/>
</dbReference>
<dbReference type="FunCoup" id="A0A397RZY7">
    <property type="interactions" value="80"/>
</dbReference>
<feature type="domain" description="Aminotransferase class I/classII large" evidence="4">
    <location>
        <begin position="31"/>
        <end position="380"/>
    </location>
</feature>
<sequence>MRFSKLMDTFEEGIFANLNNKKLKLESSGKKVYDLFVGTPDFKPDLSIINAMKNALDDPNNIKYSLHDMDSLLERFIKHYKDRFNVELTKDEITTVNGTQEGMCHIGMLLCDPGDYCLLPNPGYVAFNASAKLAKANIITYPLLEENDFMPRLDLLDEEVLKKIKYVIISYPSNPTGGIITKERYLEIIELAKKYGFIIVNDNAYSDIIFDGNESFSFLSLPGAFDCGCEFYSLSKSYNTTGARISFFLGNSKIVSEFKKLRSQYDFGMFYPIQYAAIAAMDVDKTIIEAQKKEYELRRNALCDGLSSIGWKVNRSKGTMFVFAKIPNKYEDSLEFAEDLLEKTGVLCTPGAAFGTLGKKYVRFALVKPVEELQEVIRVIDESGILK</sequence>
<evidence type="ECO:0000256" key="1">
    <source>
        <dbReference type="ARBA" id="ARBA00001933"/>
    </source>
</evidence>
<dbReference type="InterPro" id="IPR015421">
    <property type="entry name" value="PyrdxlP-dep_Trfase_major"/>
</dbReference>
<dbReference type="SUPFAM" id="SSF53383">
    <property type="entry name" value="PLP-dependent transferases"/>
    <property type="match status" value="1"/>
</dbReference>
<dbReference type="OrthoDB" id="9802872at2"/>
<protein>
    <submittedName>
        <fullName evidence="5">LL-diaminopimelate aminotransferase</fullName>
    </submittedName>
</protein>
<gene>
    <name evidence="5" type="ORF">EI71_00428</name>
</gene>
<dbReference type="GO" id="GO:0030170">
    <property type="term" value="F:pyridoxal phosphate binding"/>
    <property type="evidence" value="ECO:0007669"/>
    <property type="project" value="InterPro"/>
</dbReference>
<dbReference type="Gene3D" id="3.40.640.10">
    <property type="entry name" value="Type I PLP-dependent aspartate aminotransferase-like (Major domain)"/>
    <property type="match status" value="1"/>
</dbReference>
<dbReference type="InParanoid" id="A0A397RZY7"/>
<comment type="cofactor">
    <cofactor evidence="1">
        <name>pyridoxal 5'-phosphate</name>
        <dbReference type="ChEBI" id="CHEBI:597326"/>
    </cofactor>
</comment>
<dbReference type="InterPro" id="IPR015422">
    <property type="entry name" value="PyrdxlP-dep_Trfase_small"/>
</dbReference>
<keyword evidence="3 5" id="KW-0808">Transferase</keyword>
<name>A0A397RZY7_9MOLU</name>
<keyword evidence="6" id="KW-1185">Reference proteome</keyword>
<evidence type="ECO:0000256" key="3">
    <source>
        <dbReference type="ARBA" id="ARBA00022679"/>
    </source>
</evidence>
<dbReference type="Pfam" id="PF00155">
    <property type="entry name" value="Aminotran_1_2"/>
    <property type="match status" value="1"/>
</dbReference>
<keyword evidence="2 5" id="KW-0032">Aminotransferase</keyword>
<accession>A0A397RZY7</accession>
<evidence type="ECO:0000313" key="6">
    <source>
        <dbReference type="Proteomes" id="UP000266506"/>
    </source>
</evidence>
<dbReference type="GO" id="GO:0008483">
    <property type="term" value="F:transaminase activity"/>
    <property type="evidence" value="ECO:0007669"/>
    <property type="project" value="UniProtKB-KW"/>
</dbReference>
<reference evidence="5 6" key="1">
    <citation type="submission" date="2018-08" db="EMBL/GenBank/DDBJ databases">
        <title>Genomic Encyclopedia of Archaeal and Bacterial Type Strains, Phase II (KMG-II): from individual species to whole genera.</title>
        <authorList>
            <person name="Goeker M."/>
        </authorList>
    </citation>
    <scope>NUCLEOTIDE SEQUENCE [LARGE SCALE GENOMIC DNA]</scope>
    <source>
        <strain evidence="5 6">ATCC 27112</strain>
    </source>
</reference>
<organism evidence="5 6">
    <name type="scientific">Anaeroplasma bactoclasticum</name>
    <dbReference type="NCBI Taxonomy" id="2088"/>
    <lineage>
        <taxon>Bacteria</taxon>
        <taxon>Bacillati</taxon>
        <taxon>Mycoplasmatota</taxon>
        <taxon>Mollicutes</taxon>
        <taxon>Anaeroplasmatales</taxon>
        <taxon>Anaeroplasmataceae</taxon>
        <taxon>Anaeroplasma</taxon>
    </lineage>
</organism>
<dbReference type="PANTHER" id="PTHR42832:SF3">
    <property type="entry name" value="L-GLUTAMINE--4-(METHYLSULFANYL)-2-OXOBUTANOATE AMINOTRANSFERASE"/>
    <property type="match status" value="1"/>
</dbReference>
<comment type="caution">
    <text evidence="5">The sequence shown here is derived from an EMBL/GenBank/DDBJ whole genome shotgun (WGS) entry which is preliminary data.</text>
</comment>
<evidence type="ECO:0000256" key="2">
    <source>
        <dbReference type="ARBA" id="ARBA00022576"/>
    </source>
</evidence>
<dbReference type="InterPro" id="IPR004839">
    <property type="entry name" value="Aminotransferase_I/II_large"/>
</dbReference>
<evidence type="ECO:0000259" key="4">
    <source>
        <dbReference type="Pfam" id="PF00155"/>
    </source>
</evidence>
<dbReference type="Proteomes" id="UP000266506">
    <property type="component" value="Unassembled WGS sequence"/>
</dbReference>
<proteinExistence type="predicted"/>
<dbReference type="InterPro" id="IPR015424">
    <property type="entry name" value="PyrdxlP-dep_Trfase"/>
</dbReference>
<dbReference type="CDD" id="cd00609">
    <property type="entry name" value="AAT_like"/>
    <property type="match status" value="1"/>
</dbReference>
<dbReference type="EMBL" id="QXEV01000003">
    <property type="protein sequence ID" value="RIA78116.1"/>
    <property type="molecule type" value="Genomic_DNA"/>
</dbReference>